<dbReference type="KEGG" id="aeh:Mlg_1736"/>
<dbReference type="AlphaFoldDB" id="Q0A7V5"/>
<dbReference type="HOGENOM" id="CLU_920923_0_0_6"/>
<accession>Q0A7V5</accession>
<proteinExistence type="predicted"/>
<protein>
    <submittedName>
        <fullName evidence="2">Uncharacterized protein</fullName>
    </submittedName>
</protein>
<evidence type="ECO:0000313" key="3">
    <source>
        <dbReference type="Proteomes" id="UP000001962"/>
    </source>
</evidence>
<dbReference type="Proteomes" id="UP000001962">
    <property type="component" value="Chromosome"/>
</dbReference>
<dbReference type="eggNOG" id="ENOG502Z8KR">
    <property type="taxonomic scope" value="Bacteria"/>
</dbReference>
<evidence type="ECO:0000256" key="1">
    <source>
        <dbReference type="SAM" id="MobiDB-lite"/>
    </source>
</evidence>
<name>Q0A7V5_ALKEH</name>
<gene>
    <name evidence="2" type="ordered locus">Mlg_1736</name>
</gene>
<reference evidence="3" key="1">
    <citation type="submission" date="2006-08" db="EMBL/GenBank/DDBJ databases">
        <title>Complete sequence of Alkalilimnicola ehrilichei MLHE-1.</title>
        <authorList>
            <person name="Copeland A."/>
            <person name="Lucas S."/>
            <person name="Lapidus A."/>
            <person name="Barry K."/>
            <person name="Detter J.C."/>
            <person name="Glavina del Rio T."/>
            <person name="Hammon N."/>
            <person name="Israni S."/>
            <person name="Dalin E."/>
            <person name="Tice H."/>
            <person name="Pitluck S."/>
            <person name="Sims D."/>
            <person name="Brettin T."/>
            <person name="Bruce D."/>
            <person name="Han C."/>
            <person name="Tapia R."/>
            <person name="Gilna P."/>
            <person name="Schmutz J."/>
            <person name="Larimer F."/>
            <person name="Land M."/>
            <person name="Hauser L."/>
            <person name="Kyrpides N."/>
            <person name="Mikhailova N."/>
            <person name="Oremland R.S."/>
            <person name="Hoeft S.E."/>
            <person name="Switzer-Blum J."/>
            <person name="Kulp T."/>
            <person name="King G."/>
            <person name="Tabita R."/>
            <person name="Witte B."/>
            <person name="Santini J.M."/>
            <person name="Basu P."/>
            <person name="Hollibaugh J.T."/>
            <person name="Xie G."/>
            <person name="Stolz J.F."/>
            <person name="Richardson P."/>
        </authorList>
    </citation>
    <scope>NUCLEOTIDE SEQUENCE [LARGE SCALE GENOMIC DNA]</scope>
    <source>
        <strain evidence="3">ATCC BAA-1101 / DSM 17681 / MLHE-1</strain>
    </source>
</reference>
<feature type="region of interest" description="Disordered" evidence="1">
    <location>
        <begin position="293"/>
        <end position="317"/>
    </location>
</feature>
<organism evidence="2 3">
    <name type="scientific">Alkalilimnicola ehrlichii (strain ATCC BAA-1101 / DSM 17681 / MLHE-1)</name>
    <dbReference type="NCBI Taxonomy" id="187272"/>
    <lineage>
        <taxon>Bacteria</taxon>
        <taxon>Pseudomonadati</taxon>
        <taxon>Pseudomonadota</taxon>
        <taxon>Gammaproteobacteria</taxon>
        <taxon>Chromatiales</taxon>
        <taxon>Ectothiorhodospiraceae</taxon>
        <taxon>Alkalilimnicola</taxon>
    </lineage>
</organism>
<keyword evidence="3" id="KW-1185">Reference proteome</keyword>
<evidence type="ECO:0000313" key="2">
    <source>
        <dbReference type="EMBL" id="ABI57082.1"/>
    </source>
</evidence>
<dbReference type="EMBL" id="CP000453">
    <property type="protein sequence ID" value="ABI57082.1"/>
    <property type="molecule type" value="Genomic_DNA"/>
</dbReference>
<sequence length="317" mass="35869">MHERLTASGPQTARVWACRTAGVLLIILLGLATGVMARDEPATWLQAIAETPFDEPLQVVSEQRHDAVEGTAYARVPFPFPELKSVLSEPAAWCEIVFLHQNVKACVHQPVDGADAALRLYVGRRHYHPPAEANAVDLQMRLQVDSEQRLEVVLEGDRGPYGTRDYRLVLEAVPHGADQSLLRLRYALSFGVRARLAMRVYFATAGRDKVGFTVMSHDEAGEPVYVDGARGMFERNVMRFYLALQTHLETRALPEAERLPASLERWFELTDRYAHQLRELERDTYIEQKQQEYTHQRELQEAEPSPAPFPEVWPGGG</sequence>